<evidence type="ECO:0000256" key="1">
    <source>
        <dbReference type="ARBA" id="ARBA00005329"/>
    </source>
</evidence>
<dbReference type="Gene3D" id="2.40.180.10">
    <property type="entry name" value="Catalase core domain"/>
    <property type="match status" value="1"/>
</dbReference>
<evidence type="ECO:0000256" key="4">
    <source>
        <dbReference type="ARBA" id="ARBA00022617"/>
    </source>
</evidence>
<organism evidence="9 10">
    <name type="scientific">Bradyrhizobium arachidis</name>
    <dbReference type="NCBI Taxonomy" id="858423"/>
    <lineage>
        <taxon>Bacteria</taxon>
        <taxon>Pseudomonadati</taxon>
        <taxon>Pseudomonadota</taxon>
        <taxon>Alphaproteobacteria</taxon>
        <taxon>Hyphomicrobiales</taxon>
        <taxon>Nitrobacteraceae</taxon>
        <taxon>Bradyrhizobium</taxon>
    </lineage>
</organism>
<reference evidence="9 10" key="1">
    <citation type="submission" date="2018-06" db="EMBL/GenBank/DDBJ databases">
        <title>Comparative genomics of Bradyrhizobium nodulating Arachidis hypogaea.</title>
        <authorList>
            <person name="Li Y."/>
        </authorList>
    </citation>
    <scope>NUCLEOTIDE SEQUENCE [LARGE SCALE GENOMIC DNA]</scope>
    <source>
        <strain evidence="9 10">CCBAU 051107</strain>
    </source>
</reference>
<dbReference type="Proteomes" id="UP000594015">
    <property type="component" value="Chromosome"/>
</dbReference>
<dbReference type="GO" id="GO:0042744">
    <property type="term" value="P:hydrogen peroxide catabolic process"/>
    <property type="evidence" value="ECO:0007669"/>
    <property type="project" value="TreeGrafter"/>
</dbReference>
<dbReference type="InterPro" id="IPR024168">
    <property type="entry name" value="Catalase_SrpA-type_pred"/>
</dbReference>
<evidence type="ECO:0000256" key="3">
    <source>
        <dbReference type="ARBA" id="ARBA00022559"/>
    </source>
</evidence>
<keyword evidence="4" id="KW-0349">Heme</keyword>
<dbReference type="EMBL" id="CP030050">
    <property type="protein sequence ID" value="QOZ70911.1"/>
    <property type="molecule type" value="Genomic_DNA"/>
</dbReference>
<evidence type="ECO:0000256" key="5">
    <source>
        <dbReference type="ARBA" id="ARBA00022723"/>
    </source>
</evidence>
<sequence>MPRSSTATPAAIVDALKAVAGNPPKVRASFAKGWCVRGTYTPSDRAGEITRSQSFTRPSRVLARFSVGGGNPGVADTNNLVLRGFSFKLGDEDHRSDILVESAPVHFARTLEQMLAFLKARVPGADGKPDMAKVKAFSVANPETLNQANYIAARPLPGSLAGTTYWGVHAFPATNEQGETRFIKFKVAPAGGDITLSEDEARAKPADFLRDDLGTRIAAGHARFNVMALLDRPGDPIKDVTIRWPDEDDREEVRLGTIVITGFEPNEACDASIFNPANLADGIGHPPDEIFAARRAAYTISLAKRR</sequence>
<dbReference type="PANTHER" id="PTHR11465">
    <property type="entry name" value="CATALASE"/>
    <property type="match status" value="1"/>
</dbReference>
<evidence type="ECO:0000256" key="7">
    <source>
        <dbReference type="ARBA" id="ARBA00023004"/>
    </source>
</evidence>
<dbReference type="CDD" id="cd08153">
    <property type="entry name" value="srpA_like"/>
    <property type="match status" value="1"/>
</dbReference>
<evidence type="ECO:0000313" key="10">
    <source>
        <dbReference type="Proteomes" id="UP000594015"/>
    </source>
</evidence>
<dbReference type="InterPro" id="IPR020835">
    <property type="entry name" value="Catalase_sf"/>
</dbReference>
<protein>
    <recommendedName>
        <fullName evidence="2">catalase</fullName>
        <ecNumber evidence="2">1.11.1.6</ecNumber>
    </recommendedName>
</protein>
<dbReference type="EC" id="1.11.1.6" evidence="2"/>
<dbReference type="GO" id="GO:0020037">
    <property type="term" value="F:heme binding"/>
    <property type="evidence" value="ECO:0007669"/>
    <property type="project" value="InterPro"/>
</dbReference>
<dbReference type="Pfam" id="PF00199">
    <property type="entry name" value="Catalase"/>
    <property type="match status" value="1"/>
</dbReference>
<keyword evidence="6" id="KW-0560">Oxidoreductase</keyword>
<dbReference type="GO" id="GO:0046872">
    <property type="term" value="F:metal ion binding"/>
    <property type="evidence" value="ECO:0007669"/>
    <property type="project" value="UniProtKB-KW"/>
</dbReference>
<evidence type="ECO:0000313" key="9">
    <source>
        <dbReference type="EMBL" id="QOZ70911.1"/>
    </source>
</evidence>
<dbReference type="AlphaFoldDB" id="A0AAE7NT87"/>
<dbReference type="InterPro" id="IPR011614">
    <property type="entry name" value="Catalase_core"/>
</dbReference>
<dbReference type="GO" id="GO:0042542">
    <property type="term" value="P:response to hydrogen peroxide"/>
    <property type="evidence" value="ECO:0007669"/>
    <property type="project" value="TreeGrafter"/>
</dbReference>
<dbReference type="PROSITE" id="PS51402">
    <property type="entry name" value="CATALASE_3"/>
    <property type="match status" value="1"/>
</dbReference>
<dbReference type="RefSeq" id="WP_092216096.1">
    <property type="nucleotide sequence ID" value="NZ_CP030050.1"/>
</dbReference>
<dbReference type="PANTHER" id="PTHR11465:SF9">
    <property type="entry name" value="CATALASE"/>
    <property type="match status" value="1"/>
</dbReference>
<name>A0AAE7NT87_9BRAD</name>
<dbReference type="SUPFAM" id="SSF56634">
    <property type="entry name" value="Heme-dependent catalase-like"/>
    <property type="match status" value="1"/>
</dbReference>
<keyword evidence="3" id="KW-0575">Peroxidase</keyword>
<dbReference type="GO" id="GO:0004096">
    <property type="term" value="F:catalase activity"/>
    <property type="evidence" value="ECO:0007669"/>
    <property type="project" value="InterPro"/>
</dbReference>
<comment type="similarity">
    <text evidence="1">Belongs to the catalase family.</text>
</comment>
<gene>
    <name evidence="9" type="ORF">WN72_34845</name>
</gene>
<feature type="domain" description="Catalase core" evidence="8">
    <location>
        <begin position="3"/>
        <end position="306"/>
    </location>
</feature>
<dbReference type="SMART" id="SM01060">
    <property type="entry name" value="Catalase"/>
    <property type="match status" value="1"/>
</dbReference>
<keyword evidence="7" id="KW-0408">Iron</keyword>
<evidence type="ECO:0000256" key="2">
    <source>
        <dbReference type="ARBA" id="ARBA00012314"/>
    </source>
</evidence>
<dbReference type="GO" id="GO:0005737">
    <property type="term" value="C:cytoplasm"/>
    <property type="evidence" value="ECO:0007669"/>
    <property type="project" value="TreeGrafter"/>
</dbReference>
<accession>A0AAE7NT87</accession>
<keyword evidence="5" id="KW-0479">Metal-binding</keyword>
<evidence type="ECO:0000259" key="8">
    <source>
        <dbReference type="SMART" id="SM01060"/>
    </source>
</evidence>
<evidence type="ECO:0000256" key="6">
    <source>
        <dbReference type="ARBA" id="ARBA00023002"/>
    </source>
</evidence>
<dbReference type="KEGG" id="barh:WN72_34845"/>
<dbReference type="Gene3D" id="1.20.1280.120">
    <property type="match status" value="1"/>
</dbReference>
<proteinExistence type="inferred from homology"/>
<dbReference type="InterPro" id="IPR018028">
    <property type="entry name" value="Catalase"/>
</dbReference>